<dbReference type="EMBL" id="FNFI01000003">
    <property type="protein sequence ID" value="SDJ93343.1"/>
    <property type="molecule type" value="Genomic_DNA"/>
</dbReference>
<dbReference type="AlphaFoldDB" id="A0A1G8XS78"/>
<gene>
    <name evidence="1" type="ORF">SAMN05216187_103257</name>
</gene>
<proteinExistence type="predicted"/>
<dbReference type="RefSeq" id="WP_092596062.1">
    <property type="nucleotide sequence ID" value="NZ_FNFI01000003.1"/>
</dbReference>
<evidence type="ECO:0000313" key="2">
    <source>
        <dbReference type="Proteomes" id="UP000242700"/>
    </source>
</evidence>
<accession>A0A1G8XS78</accession>
<protein>
    <submittedName>
        <fullName evidence="1">Uncharacterized protein</fullName>
    </submittedName>
</protein>
<reference evidence="2" key="1">
    <citation type="submission" date="2016-10" db="EMBL/GenBank/DDBJ databases">
        <authorList>
            <person name="Varghese N."/>
            <person name="Submissions S."/>
        </authorList>
    </citation>
    <scope>NUCLEOTIDE SEQUENCE [LARGE SCALE GENOMIC DNA]</scope>
    <source>
        <strain evidence="2">CGMCC 1.8911</strain>
    </source>
</reference>
<evidence type="ECO:0000313" key="1">
    <source>
        <dbReference type="EMBL" id="SDJ93343.1"/>
    </source>
</evidence>
<sequence>MEIKNVEPEAVADFEKELQFKNVKYLTLCTEEGIVAWLAGIQSDQNDEIEVQYGFEENFNESVAKQLYVSFMEHNIPEEIVFNPESEDEEKFIESL</sequence>
<dbReference type="Proteomes" id="UP000242700">
    <property type="component" value="Unassembled WGS sequence"/>
</dbReference>
<name>A0A1G8XS78_9STAP</name>
<dbReference type="OrthoDB" id="2418162at2"/>
<organism evidence="1 2">
    <name type="scientific">Jeotgalicoccus aerolatus</name>
    <dbReference type="NCBI Taxonomy" id="709510"/>
    <lineage>
        <taxon>Bacteria</taxon>
        <taxon>Bacillati</taxon>
        <taxon>Bacillota</taxon>
        <taxon>Bacilli</taxon>
        <taxon>Bacillales</taxon>
        <taxon>Staphylococcaceae</taxon>
        <taxon>Jeotgalicoccus</taxon>
    </lineage>
</organism>